<protein>
    <submittedName>
        <fullName evidence="1">Phage head closure protein</fullName>
    </submittedName>
</protein>
<evidence type="ECO:0000313" key="1">
    <source>
        <dbReference type="EMBL" id="MSS91654.1"/>
    </source>
</evidence>
<evidence type="ECO:0000313" key="2">
    <source>
        <dbReference type="Proteomes" id="UP000436047"/>
    </source>
</evidence>
<sequence length="122" mass="13932">MAKWCNEITLITETEPEEKTNENGFDNPTQESKRLVFCNKRSISQGEYYKAQQAGKQVEAKVEVHCIDYAGENLVEFEGKRYSVLKTYEPPDSDVIELTLTDLPTTEKEGQEGGLIWENLQP</sequence>
<organism evidence="1 2">
    <name type="scientific">Eisenbergiella porci</name>
    <dbReference type="NCBI Taxonomy" id="2652274"/>
    <lineage>
        <taxon>Bacteria</taxon>
        <taxon>Bacillati</taxon>
        <taxon>Bacillota</taxon>
        <taxon>Clostridia</taxon>
        <taxon>Lachnospirales</taxon>
        <taxon>Lachnospiraceae</taxon>
        <taxon>Eisenbergiella</taxon>
    </lineage>
</organism>
<dbReference type="NCBIfam" id="TIGR01563">
    <property type="entry name" value="gp16_SPP1"/>
    <property type="match status" value="1"/>
</dbReference>
<dbReference type="InterPro" id="IPR008767">
    <property type="entry name" value="Phage_SPP1_head-tail_adaptor"/>
</dbReference>
<dbReference type="Proteomes" id="UP000436047">
    <property type="component" value="Unassembled WGS sequence"/>
</dbReference>
<dbReference type="EMBL" id="VUMI01000073">
    <property type="protein sequence ID" value="MSS91654.1"/>
    <property type="molecule type" value="Genomic_DNA"/>
</dbReference>
<dbReference type="GeneID" id="86056562"/>
<name>A0A6N7WPN6_9FIRM</name>
<reference evidence="1 2" key="1">
    <citation type="submission" date="2019-08" db="EMBL/GenBank/DDBJ databases">
        <title>In-depth cultivation of the pig gut microbiome towards novel bacterial diversity and tailored functional studies.</title>
        <authorList>
            <person name="Wylensek D."/>
            <person name="Hitch T.C.A."/>
            <person name="Clavel T."/>
        </authorList>
    </citation>
    <scope>NUCLEOTIDE SEQUENCE [LARGE SCALE GENOMIC DNA]</scope>
    <source>
        <strain evidence="1 2">WCA-389-WT-23B</strain>
    </source>
</reference>
<gene>
    <name evidence="1" type="ORF">FYJ45_26555</name>
</gene>
<comment type="caution">
    <text evidence="1">The sequence shown here is derived from an EMBL/GenBank/DDBJ whole genome shotgun (WGS) entry which is preliminary data.</text>
</comment>
<accession>A0A6N7WPN6</accession>
<proteinExistence type="predicted"/>
<keyword evidence="2" id="KW-1185">Reference proteome</keyword>
<dbReference type="AlphaFoldDB" id="A0A6N7WPN6"/>
<dbReference type="RefSeq" id="WP_321170318.1">
    <property type="nucleotide sequence ID" value="NZ_VUMI01000073.1"/>
</dbReference>